<sequence>MKTLAILLVFLVVVCVFVAQHPAYAACYMRQCWANCQAQHGRYFRRAYCQGSVCKCAFNNGRQSRGTQFVLTSQ</sequence>
<dbReference type="SUPFAM" id="SSF57095">
    <property type="entry name" value="Scorpion toxin-like"/>
    <property type="match status" value="1"/>
</dbReference>
<feature type="signal peptide" evidence="1">
    <location>
        <begin position="1"/>
        <end position="25"/>
    </location>
</feature>
<organism evidence="2">
    <name type="scientific">Odontotermes formosanus</name>
    <dbReference type="NCBI Taxonomy" id="60588"/>
    <lineage>
        <taxon>Eukaryota</taxon>
        <taxon>Metazoa</taxon>
        <taxon>Ecdysozoa</taxon>
        <taxon>Arthropoda</taxon>
        <taxon>Hexapoda</taxon>
        <taxon>Insecta</taxon>
        <taxon>Pterygota</taxon>
        <taxon>Neoptera</taxon>
        <taxon>Polyneoptera</taxon>
        <taxon>Dictyoptera</taxon>
        <taxon>Blattodea</taxon>
        <taxon>Blattoidea</taxon>
        <taxon>Termitoidae</taxon>
        <taxon>Termitidae</taxon>
        <taxon>Macrotermitinae</taxon>
        <taxon>Odontotermes</taxon>
    </lineage>
</organism>
<dbReference type="GO" id="GO:0051707">
    <property type="term" value="P:response to other organism"/>
    <property type="evidence" value="ECO:0007669"/>
    <property type="project" value="UniProtKB-ARBA"/>
</dbReference>
<dbReference type="InterPro" id="IPR036574">
    <property type="entry name" value="Scorpion_toxin-like_sf"/>
</dbReference>
<dbReference type="EMBL" id="FJ184539">
    <property type="protein sequence ID" value="ACO36841.1"/>
    <property type="molecule type" value="mRNA"/>
</dbReference>
<evidence type="ECO:0000256" key="1">
    <source>
        <dbReference type="SAM" id="SignalP"/>
    </source>
</evidence>
<protein>
    <submittedName>
        <fullName evidence="2">Termicin</fullName>
    </submittedName>
</protein>
<name>C9W4F5_9NEOP</name>
<dbReference type="InterPro" id="IPR024723">
    <property type="entry name" value="Termicin"/>
</dbReference>
<feature type="chain" id="PRO_5003003877" evidence="1">
    <location>
        <begin position="26"/>
        <end position="74"/>
    </location>
</feature>
<evidence type="ECO:0000313" key="2">
    <source>
        <dbReference type="EMBL" id="ACO36841.1"/>
    </source>
</evidence>
<reference evidence="2" key="1">
    <citation type="journal article" date="2012" name="Genet. Mol. Res.">
        <title>Differences in numbers of termicins expressed in two termite species affected by fungal contamination of their environments.</title>
        <authorList>
            <person name="Xu P."/>
            <person name="Xhi M."/>
            <person name="Lai R."/>
            <person name="Chen X.X."/>
        </authorList>
    </citation>
    <scope>NUCLEOTIDE SEQUENCE</scope>
</reference>
<dbReference type="AlphaFoldDB" id="C9W4F5"/>
<accession>C9W4F5</accession>
<proteinExistence type="evidence at transcript level"/>
<keyword evidence="1" id="KW-0732">Signal</keyword>
<dbReference type="Pfam" id="PF11415">
    <property type="entry name" value="Toxin_37"/>
    <property type="match status" value="1"/>
</dbReference>